<dbReference type="EMBL" id="LK032167">
    <property type="protein sequence ID" value="CDY25005.1"/>
    <property type="molecule type" value="Genomic_DNA"/>
</dbReference>
<keyword evidence="1" id="KW-0812">Transmembrane</keyword>
<reference evidence="2" key="3">
    <citation type="submission" date="2021-01" db="EMBL/GenBank/DDBJ databases">
        <authorList>
            <consortium name="Genoscope - CEA"/>
            <person name="William W."/>
        </authorList>
    </citation>
    <scope>NUCLEOTIDE SEQUENCE</scope>
</reference>
<evidence type="ECO:0000313" key="2">
    <source>
        <dbReference type="EMBL" id="CAF1920913.1"/>
    </source>
</evidence>
<sequence>MDGETLRRFLHSFFFFLMIMEVPINVTYMGQREVMVNPQSKRYIAYLSRKFPPVTETFISSFFVGVCLWFDFTHNEPSISVKALFVLCDARFPKFQLANGINIQSQSVTLRFDERFDERIWDPGIAYSWRIEESMEGKIWLYRFQSKRISMPWIDTTKHVISCSGSVWDELRCNRWIAFNDLLREKRHLLTRIESHKKDLKRPRTKWRKASELACPTNALGSIVSLLSLLKVLFNYMFGVIYVVCNMLH</sequence>
<evidence type="ECO:0000256" key="1">
    <source>
        <dbReference type="SAM" id="Phobius"/>
    </source>
</evidence>
<reference evidence="3" key="2">
    <citation type="submission" date="2014-06" db="EMBL/GenBank/DDBJ databases">
        <authorList>
            <person name="Genoscope - CEA"/>
        </authorList>
    </citation>
    <scope>NUCLEOTIDE SEQUENCE</scope>
</reference>
<dbReference type="AlphaFoldDB" id="A0A078GES5"/>
<evidence type="ECO:0000313" key="3">
    <source>
        <dbReference type="EMBL" id="CDY25005.1"/>
    </source>
</evidence>
<proteinExistence type="predicted"/>
<dbReference type="OMA" id="WRIEESM"/>
<keyword evidence="1" id="KW-1133">Transmembrane helix</keyword>
<feature type="transmembrane region" description="Helical" evidence="1">
    <location>
        <begin position="12"/>
        <end position="30"/>
    </location>
</feature>
<keyword evidence="1" id="KW-0472">Membrane</keyword>
<dbReference type="Proteomes" id="UP001295469">
    <property type="component" value="Chromosome C02"/>
</dbReference>
<name>A0A078GES5_BRANA</name>
<feature type="transmembrane region" description="Helical" evidence="1">
    <location>
        <begin position="219"/>
        <end position="245"/>
    </location>
</feature>
<accession>A0A078GES5</accession>
<keyword evidence="4" id="KW-1185">Reference proteome</keyword>
<gene>
    <name evidence="3" type="primary">BnaC02g40030D</name>
    <name evidence="2" type="ORF">DARMORV10_C02P58540.1</name>
    <name evidence="3" type="ORF">GSBRNA2T00028822001</name>
</gene>
<dbReference type="Proteomes" id="UP000028999">
    <property type="component" value="Unassembled WGS sequence"/>
</dbReference>
<reference evidence="3 4" key="1">
    <citation type="journal article" date="2014" name="Science">
        <title>Plant genetics. Early allopolyploid evolution in the post-Neolithic Brassica napus oilseed genome.</title>
        <authorList>
            <person name="Chalhoub B."/>
            <person name="Denoeud F."/>
            <person name="Liu S."/>
            <person name="Parkin I.A."/>
            <person name="Tang H."/>
            <person name="Wang X."/>
            <person name="Chiquet J."/>
            <person name="Belcram H."/>
            <person name="Tong C."/>
            <person name="Samans B."/>
            <person name="Correa M."/>
            <person name="Da Silva C."/>
            <person name="Just J."/>
            <person name="Falentin C."/>
            <person name="Koh C.S."/>
            <person name="Le Clainche I."/>
            <person name="Bernard M."/>
            <person name="Bento P."/>
            <person name="Noel B."/>
            <person name="Labadie K."/>
            <person name="Alberti A."/>
            <person name="Charles M."/>
            <person name="Arnaud D."/>
            <person name="Guo H."/>
            <person name="Daviaud C."/>
            <person name="Alamery S."/>
            <person name="Jabbari K."/>
            <person name="Zhao M."/>
            <person name="Edger P.P."/>
            <person name="Chelaifa H."/>
            <person name="Tack D."/>
            <person name="Lassalle G."/>
            <person name="Mestiri I."/>
            <person name="Schnel N."/>
            <person name="Le Paslier M.C."/>
            <person name="Fan G."/>
            <person name="Renault V."/>
            <person name="Bayer P.E."/>
            <person name="Golicz A.A."/>
            <person name="Manoli S."/>
            <person name="Lee T.H."/>
            <person name="Thi V.H."/>
            <person name="Chalabi S."/>
            <person name="Hu Q."/>
            <person name="Fan C."/>
            <person name="Tollenaere R."/>
            <person name="Lu Y."/>
            <person name="Battail C."/>
            <person name="Shen J."/>
            <person name="Sidebottom C.H."/>
            <person name="Wang X."/>
            <person name="Canaguier A."/>
            <person name="Chauveau A."/>
            <person name="Berard A."/>
            <person name="Deniot G."/>
            <person name="Guan M."/>
            <person name="Liu Z."/>
            <person name="Sun F."/>
            <person name="Lim Y.P."/>
            <person name="Lyons E."/>
            <person name="Town C.D."/>
            <person name="Bancroft I."/>
            <person name="Wang X."/>
            <person name="Meng J."/>
            <person name="Ma J."/>
            <person name="Pires J.C."/>
            <person name="King G.J."/>
            <person name="Brunel D."/>
            <person name="Delourme R."/>
            <person name="Renard M."/>
            <person name="Aury J.M."/>
            <person name="Adams K.L."/>
            <person name="Batley J."/>
            <person name="Snowdon R.J."/>
            <person name="Tost J."/>
            <person name="Edwards D."/>
            <person name="Zhou Y."/>
            <person name="Hua W."/>
            <person name="Sharpe A.G."/>
            <person name="Paterson A.H."/>
            <person name="Guan C."/>
            <person name="Wincker P."/>
        </authorList>
    </citation>
    <scope>NUCLEOTIDE SEQUENCE [LARGE SCALE GENOMIC DNA]</scope>
    <source>
        <strain evidence="4">cv. Darmor-bzh</strain>
    </source>
</reference>
<protein>
    <submittedName>
        <fullName evidence="2">(rape) hypothetical protein</fullName>
    </submittedName>
    <submittedName>
        <fullName evidence="3">BnaC02g40030D protein</fullName>
    </submittedName>
</protein>
<dbReference type="PaxDb" id="3708-A0A078GES5"/>
<organism evidence="3 4">
    <name type="scientific">Brassica napus</name>
    <name type="common">Rape</name>
    <dbReference type="NCBI Taxonomy" id="3708"/>
    <lineage>
        <taxon>Eukaryota</taxon>
        <taxon>Viridiplantae</taxon>
        <taxon>Streptophyta</taxon>
        <taxon>Embryophyta</taxon>
        <taxon>Tracheophyta</taxon>
        <taxon>Spermatophyta</taxon>
        <taxon>Magnoliopsida</taxon>
        <taxon>eudicotyledons</taxon>
        <taxon>Gunneridae</taxon>
        <taxon>Pentapetalae</taxon>
        <taxon>rosids</taxon>
        <taxon>malvids</taxon>
        <taxon>Brassicales</taxon>
        <taxon>Brassicaceae</taxon>
        <taxon>Brassiceae</taxon>
        <taxon>Brassica</taxon>
    </lineage>
</organism>
<evidence type="ECO:0000313" key="4">
    <source>
        <dbReference type="Proteomes" id="UP000028999"/>
    </source>
</evidence>
<dbReference type="EMBL" id="HG994366">
    <property type="protein sequence ID" value="CAF1920913.1"/>
    <property type="molecule type" value="Genomic_DNA"/>
</dbReference>
<dbReference type="Gramene" id="CDY25005">
    <property type="protein sequence ID" value="CDY25005"/>
    <property type="gene ID" value="GSBRNA2T00028822001"/>
</dbReference>